<dbReference type="HOGENOM" id="CLU_052511_3_0_6"/>
<comment type="caution">
    <text evidence="7">The sequence shown here is derived from an EMBL/GenBank/DDBJ whole genome shotgun (WGS) entry which is preliminary data.</text>
</comment>
<evidence type="ECO:0000256" key="3">
    <source>
        <dbReference type="ARBA" id="ARBA00023002"/>
    </source>
</evidence>
<dbReference type="InterPro" id="IPR012675">
    <property type="entry name" value="Beta-grasp_dom_sf"/>
</dbReference>
<dbReference type="SUPFAM" id="SSF54292">
    <property type="entry name" value="2Fe-2S ferredoxin-like"/>
    <property type="match status" value="1"/>
</dbReference>
<keyword evidence="5" id="KW-0411">Iron-sulfur</keyword>
<keyword evidence="3" id="KW-0560">Oxidoreductase</keyword>
<evidence type="ECO:0000256" key="2">
    <source>
        <dbReference type="ARBA" id="ARBA00022723"/>
    </source>
</evidence>
<sequence>MVQAQPVQTPPDTITRVPPRNGIELRINGESYLHTGDPSMPLLWYLRDVLQLTGTKYGCDSTVCGACTVLIDGKRALACARSMDTLAGSEVTTVEGLAGPDGSLHALQQAWIDEDAILCGYCQPGWLMAAADLLRRKPAPSDADIDALPNLCRCGSQPRIRRAIHRAAAQLQAAKGSK</sequence>
<accession>A0A099CTK5</accession>
<evidence type="ECO:0000313" key="8">
    <source>
        <dbReference type="Proteomes" id="UP000029708"/>
    </source>
</evidence>
<dbReference type="InterPro" id="IPR001041">
    <property type="entry name" value="2Fe-2S_ferredoxin-type"/>
</dbReference>
<dbReference type="GO" id="GO:0051537">
    <property type="term" value="F:2 iron, 2 sulfur cluster binding"/>
    <property type="evidence" value="ECO:0007669"/>
    <property type="project" value="UniProtKB-KW"/>
</dbReference>
<dbReference type="Pfam" id="PF01799">
    <property type="entry name" value="Fer2_2"/>
    <property type="match status" value="1"/>
</dbReference>
<protein>
    <submittedName>
        <fullName evidence="7">(2Fe-2S)-binding protein</fullName>
    </submittedName>
</protein>
<evidence type="ECO:0000259" key="6">
    <source>
        <dbReference type="PROSITE" id="PS51085"/>
    </source>
</evidence>
<proteinExistence type="predicted"/>
<keyword evidence="1" id="KW-0001">2Fe-2S</keyword>
<dbReference type="GO" id="GO:0046872">
    <property type="term" value="F:metal ion binding"/>
    <property type="evidence" value="ECO:0007669"/>
    <property type="project" value="UniProtKB-KW"/>
</dbReference>
<dbReference type="FunFam" id="3.10.20.30:FF:000020">
    <property type="entry name" value="Xanthine dehydrogenase iron-sulfur subunit"/>
    <property type="match status" value="1"/>
</dbReference>
<evidence type="ECO:0000256" key="1">
    <source>
        <dbReference type="ARBA" id="ARBA00022714"/>
    </source>
</evidence>
<reference evidence="7 8" key="1">
    <citation type="submission" date="2014-09" db="EMBL/GenBank/DDBJ databases">
        <title>Xanthomonadaceae 3.5X direct submission.</title>
        <authorList>
            <person name="Fang T."/>
            <person name="Wang H."/>
        </authorList>
    </citation>
    <scope>NUCLEOTIDE SEQUENCE [LARGE SCALE GENOMIC DNA]</scope>
    <source>
        <strain evidence="7 8">3.5X</strain>
    </source>
</reference>
<dbReference type="PANTHER" id="PTHR44379:SF2">
    <property type="entry name" value="BLR6218 PROTEIN"/>
    <property type="match status" value="1"/>
</dbReference>
<dbReference type="InterPro" id="IPR036884">
    <property type="entry name" value="2Fe-2S-bd_dom_sf"/>
</dbReference>
<evidence type="ECO:0000256" key="5">
    <source>
        <dbReference type="ARBA" id="ARBA00023014"/>
    </source>
</evidence>
<gene>
    <name evidence="7" type="ORF">LF63_0111935</name>
</gene>
<dbReference type="InterPro" id="IPR002888">
    <property type="entry name" value="2Fe-2S-bd"/>
</dbReference>
<dbReference type="GO" id="GO:0016491">
    <property type="term" value="F:oxidoreductase activity"/>
    <property type="evidence" value="ECO:0007669"/>
    <property type="project" value="UniProtKB-KW"/>
</dbReference>
<evidence type="ECO:0000256" key="4">
    <source>
        <dbReference type="ARBA" id="ARBA00023004"/>
    </source>
</evidence>
<keyword evidence="4" id="KW-0408">Iron</keyword>
<evidence type="ECO:0000313" key="7">
    <source>
        <dbReference type="EMBL" id="KGI77308.1"/>
    </source>
</evidence>
<keyword evidence="8" id="KW-1185">Reference proteome</keyword>
<dbReference type="Gene3D" id="3.10.20.30">
    <property type="match status" value="1"/>
</dbReference>
<feature type="domain" description="2Fe-2S ferredoxin-type" evidence="6">
    <location>
        <begin position="21"/>
        <end position="97"/>
    </location>
</feature>
<dbReference type="Pfam" id="PF00111">
    <property type="entry name" value="Fer2"/>
    <property type="match status" value="1"/>
</dbReference>
<dbReference type="RefSeq" id="WP_043103816.1">
    <property type="nucleotide sequence ID" value="NZ_JACHET010000001.1"/>
</dbReference>
<dbReference type="STRING" id="1543381.LF63_0111935"/>
<dbReference type="InterPro" id="IPR036010">
    <property type="entry name" value="2Fe-2S_ferredoxin-like_sf"/>
</dbReference>
<dbReference type="InterPro" id="IPR051452">
    <property type="entry name" value="Diverse_Oxidoreductases"/>
</dbReference>
<name>A0A099CTK5_9GAMM</name>
<dbReference type="AlphaFoldDB" id="A0A099CTK5"/>
<dbReference type="PROSITE" id="PS51085">
    <property type="entry name" value="2FE2S_FER_2"/>
    <property type="match status" value="1"/>
</dbReference>
<dbReference type="Gene3D" id="1.10.150.120">
    <property type="entry name" value="[2Fe-2S]-binding domain"/>
    <property type="match status" value="1"/>
</dbReference>
<organism evidence="7 8">
    <name type="scientific">Oleiagrimonas soli</name>
    <dbReference type="NCBI Taxonomy" id="1543381"/>
    <lineage>
        <taxon>Bacteria</taxon>
        <taxon>Pseudomonadati</taxon>
        <taxon>Pseudomonadota</taxon>
        <taxon>Gammaproteobacteria</taxon>
        <taxon>Lysobacterales</taxon>
        <taxon>Rhodanobacteraceae</taxon>
        <taxon>Oleiagrimonas</taxon>
    </lineage>
</organism>
<dbReference type="PANTHER" id="PTHR44379">
    <property type="entry name" value="OXIDOREDUCTASE WITH IRON-SULFUR SUBUNIT"/>
    <property type="match status" value="1"/>
</dbReference>
<keyword evidence="2" id="KW-0479">Metal-binding</keyword>
<dbReference type="SUPFAM" id="SSF47741">
    <property type="entry name" value="CO dehydrogenase ISP C-domain like"/>
    <property type="match status" value="1"/>
</dbReference>
<dbReference type="EMBL" id="JROI01000013">
    <property type="protein sequence ID" value="KGI77308.1"/>
    <property type="molecule type" value="Genomic_DNA"/>
</dbReference>
<dbReference type="Proteomes" id="UP000029708">
    <property type="component" value="Unassembled WGS sequence"/>
</dbReference>